<dbReference type="AlphaFoldDB" id="A0A8T1UIP7"/>
<dbReference type="VEuPathDB" id="FungiDB:PC110_g6631"/>
<dbReference type="Pfam" id="PF01757">
    <property type="entry name" value="Acyl_transf_3"/>
    <property type="match status" value="1"/>
</dbReference>
<feature type="transmembrane region" description="Helical" evidence="2">
    <location>
        <begin position="671"/>
        <end position="689"/>
    </location>
</feature>
<sequence>MLQGSTPSAQHENAASTTETIELDIIELSDQDTSSSASRSEDQRLLKQAHASLESPVAKASKSKAPAAPATKVLFLDGARGLAAMLVVVQHSEEFMPDLHLGSVGVDVFFVLSSFLLTWIFMKKSMKLLSQGTSLRTWAFTMADYFQKRFFRVYPLFFVTVIVLSLLTTEDQKHYFVGDRPPFDMLKTLTFDYEYRYHVFWTLPLEIAYYFVIPIFVLAVLGMRRYWWVAAVPLTVWIVHEAVVFVKLDLWIKKTEFVFQWWHTILVRAVEALAISMLLSVCFRGLLFTWVHENPAPAPKGFPYTSAFLAIIFVIEMIKPSCVSTMLEWSVFRFWGKISFSIYLMHSFVIYNPTVSAQADYFDRFFSRLILTMALSTTTYYLIEYPSLLFAQRMSKLLANAEKKASGDWTSSASAMEGERMPLLPRTSAVEEARLRNLGKRVKLQSKRLRQLWPHIAAFFMPRDIIGLGSTCRRLQRLLDNDRVWQSQYDRVLNQHVTRLLLPHLETRFDNDLPTKEKLRRVIHARHVHDPTNALQLRLREAEREVFRLELRQVSKWHKVRSVVWMNVPLVLALCCLSVWSYTTASAEADYLTGIPSAQLRGAGDGTSRAAPANPVKTFVLVTDLLLLMAVMILGVSDVTGKALYTVGVLAAIEVAVMLAEFVAWSSSLQIAHSFLVLAILIFNFVLVTKEKKEYLREMAAFLPSY</sequence>
<feature type="transmembrane region" description="Helical" evidence="2">
    <location>
        <begin position="227"/>
        <end position="248"/>
    </location>
</feature>
<keyword evidence="2" id="KW-1133">Transmembrane helix</keyword>
<dbReference type="GO" id="GO:0016747">
    <property type="term" value="F:acyltransferase activity, transferring groups other than amino-acyl groups"/>
    <property type="evidence" value="ECO:0007669"/>
    <property type="project" value="InterPro"/>
</dbReference>
<dbReference type="InterPro" id="IPR002656">
    <property type="entry name" value="Acyl_transf_3_dom"/>
</dbReference>
<dbReference type="InterPro" id="IPR050879">
    <property type="entry name" value="Acyltransferase_3"/>
</dbReference>
<proteinExistence type="predicted"/>
<feature type="region of interest" description="Disordered" evidence="1">
    <location>
        <begin position="1"/>
        <end position="21"/>
    </location>
</feature>
<feature type="compositionally biased region" description="Polar residues" evidence="1">
    <location>
        <begin position="1"/>
        <end position="20"/>
    </location>
</feature>
<feature type="transmembrane region" description="Helical" evidence="2">
    <location>
        <begin position="562"/>
        <end position="582"/>
    </location>
</feature>
<feature type="domain" description="Acyltransferase 3" evidence="3">
    <location>
        <begin position="74"/>
        <end position="375"/>
    </location>
</feature>
<evidence type="ECO:0000256" key="1">
    <source>
        <dbReference type="SAM" id="MobiDB-lite"/>
    </source>
</evidence>
<gene>
    <name evidence="4" type="ORF">JG687_00006983</name>
</gene>
<dbReference type="OrthoDB" id="101791at2759"/>
<evidence type="ECO:0000259" key="3">
    <source>
        <dbReference type="Pfam" id="PF01757"/>
    </source>
</evidence>
<reference evidence="4" key="1">
    <citation type="submission" date="2021-01" db="EMBL/GenBank/DDBJ databases">
        <title>Phytophthora aleatoria, a newly-described species from Pinus radiata is distinct from Phytophthora cactorum isolates based on comparative genomics.</title>
        <authorList>
            <person name="Mcdougal R."/>
            <person name="Panda P."/>
            <person name="Williams N."/>
            <person name="Studholme D.J."/>
        </authorList>
    </citation>
    <scope>NUCLEOTIDE SEQUENCE</scope>
    <source>
        <strain evidence="4">NZFS 3830</strain>
    </source>
</reference>
<organism evidence="4 5">
    <name type="scientific">Phytophthora cactorum</name>
    <dbReference type="NCBI Taxonomy" id="29920"/>
    <lineage>
        <taxon>Eukaryota</taxon>
        <taxon>Sar</taxon>
        <taxon>Stramenopiles</taxon>
        <taxon>Oomycota</taxon>
        <taxon>Peronosporomycetes</taxon>
        <taxon>Peronosporales</taxon>
        <taxon>Peronosporaceae</taxon>
        <taxon>Phytophthora</taxon>
    </lineage>
</organism>
<protein>
    <recommendedName>
        <fullName evidence="3">Acyltransferase 3 domain-containing protein</fullName>
    </recommendedName>
</protein>
<comment type="caution">
    <text evidence="4">The sequence shown here is derived from an EMBL/GenBank/DDBJ whole genome shotgun (WGS) entry which is preliminary data.</text>
</comment>
<dbReference type="PANTHER" id="PTHR23028">
    <property type="entry name" value="ACETYLTRANSFERASE"/>
    <property type="match status" value="1"/>
</dbReference>
<keyword evidence="2" id="KW-0472">Membrane</keyword>
<feature type="transmembrane region" description="Helical" evidence="2">
    <location>
        <begin position="302"/>
        <end position="322"/>
    </location>
</feature>
<evidence type="ECO:0000313" key="4">
    <source>
        <dbReference type="EMBL" id="KAG6962743.1"/>
    </source>
</evidence>
<feature type="transmembrane region" description="Helical" evidence="2">
    <location>
        <begin position="618"/>
        <end position="636"/>
    </location>
</feature>
<feature type="transmembrane region" description="Helical" evidence="2">
    <location>
        <begin position="365"/>
        <end position="383"/>
    </location>
</feature>
<name>A0A8T1UIP7_9STRA</name>
<dbReference type="Proteomes" id="UP000688947">
    <property type="component" value="Unassembled WGS sequence"/>
</dbReference>
<dbReference type="EMBL" id="JAENGZ010000296">
    <property type="protein sequence ID" value="KAG6962743.1"/>
    <property type="molecule type" value="Genomic_DNA"/>
</dbReference>
<dbReference type="GO" id="GO:0016020">
    <property type="term" value="C:membrane"/>
    <property type="evidence" value="ECO:0007669"/>
    <property type="project" value="TreeGrafter"/>
</dbReference>
<keyword evidence="2" id="KW-0812">Transmembrane</keyword>
<evidence type="ECO:0000256" key="2">
    <source>
        <dbReference type="SAM" id="Phobius"/>
    </source>
</evidence>
<feature type="transmembrane region" description="Helical" evidence="2">
    <location>
        <begin position="150"/>
        <end position="167"/>
    </location>
</feature>
<feature type="transmembrane region" description="Helical" evidence="2">
    <location>
        <begin position="269"/>
        <end position="290"/>
    </location>
</feature>
<feature type="transmembrane region" description="Helical" evidence="2">
    <location>
        <begin position="643"/>
        <end position="665"/>
    </location>
</feature>
<feature type="transmembrane region" description="Helical" evidence="2">
    <location>
        <begin position="199"/>
        <end position="221"/>
    </location>
</feature>
<accession>A0A8T1UIP7</accession>
<evidence type="ECO:0000313" key="5">
    <source>
        <dbReference type="Proteomes" id="UP000688947"/>
    </source>
</evidence>
<dbReference type="PANTHER" id="PTHR23028:SF53">
    <property type="entry name" value="ACYL_TRANSF_3 DOMAIN-CONTAINING PROTEIN"/>
    <property type="match status" value="1"/>
</dbReference>
<dbReference type="VEuPathDB" id="FungiDB:PC110_g6630"/>
<dbReference type="GO" id="GO:0000271">
    <property type="term" value="P:polysaccharide biosynthetic process"/>
    <property type="evidence" value="ECO:0007669"/>
    <property type="project" value="TreeGrafter"/>
</dbReference>
<feature type="transmembrane region" description="Helical" evidence="2">
    <location>
        <begin position="99"/>
        <end position="122"/>
    </location>
</feature>